<keyword evidence="4" id="KW-0808">Transferase</keyword>
<dbReference type="EMBL" id="CAMXCT020006423">
    <property type="protein sequence ID" value="CAL1167943.1"/>
    <property type="molecule type" value="Genomic_DNA"/>
</dbReference>
<accession>A0A9P1DTK0</accession>
<dbReference type="EMBL" id="CAMXCT030006423">
    <property type="protein sequence ID" value="CAL4801880.1"/>
    <property type="molecule type" value="Genomic_DNA"/>
</dbReference>
<keyword evidence="4" id="KW-0032">Aminotransferase</keyword>
<sequence>MHLNLSSPRLAVFNVMTLRWLCVCLQSAAVPAALLCFILVCLGGLGGLDVPTPTTSPDVTAGQTTTSGQAAKEAAQHSIKASTVLEDGVAQFLQRWPAVRLEHHNLKPSDMVHYNITCKPKVWLLLSSLYRSLKFVRPTMLDMLRRSAGDCWFVTLLVSSEKGTQREILEDDFQFFERRLGFLSVTRHGESKGISGKAYMYPVHWYGCWLIAHVIRESLPAVVGDPGSTVVLRHRPDECFRRCFDADAAGEVFAKWRYLILGQTISGDNGLTTNWATYSGIIAAGFIRSNATDPMFYMAALSSSWSSHEYCHGLVYPRECMGEIPYCRVNGNIPPCRPPIFISWQQHCLCRLNKDASRSFCIDKKPPDLPVETPCLQITKDAKCILPLAGAESLPPALRPPSHQLEGGVRKFKIEYMRPRKGYQECIKGRDLNETM</sequence>
<gene>
    <name evidence="2" type="ORF">C1SCF055_LOCUS39462</name>
</gene>
<organism evidence="2">
    <name type="scientific">Cladocopium goreaui</name>
    <dbReference type="NCBI Taxonomy" id="2562237"/>
    <lineage>
        <taxon>Eukaryota</taxon>
        <taxon>Sar</taxon>
        <taxon>Alveolata</taxon>
        <taxon>Dinophyceae</taxon>
        <taxon>Suessiales</taxon>
        <taxon>Symbiodiniaceae</taxon>
        <taxon>Cladocopium</taxon>
    </lineage>
</organism>
<keyword evidence="5" id="KW-1185">Reference proteome</keyword>
<dbReference type="EMBL" id="CAMXCT010006423">
    <property type="protein sequence ID" value="CAI4014568.1"/>
    <property type="molecule type" value="Genomic_DNA"/>
</dbReference>
<evidence type="ECO:0000313" key="5">
    <source>
        <dbReference type="Proteomes" id="UP001152797"/>
    </source>
</evidence>
<reference evidence="2" key="1">
    <citation type="submission" date="2022-10" db="EMBL/GenBank/DDBJ databases">
        <authorList>
            <person name="Chen Y."/>
            <person name="Dougan E. K."/>
            <person name="Chan C."/>
            <person name="Rhodes N."/>
            <person name="Thang M."/>
        </authorList>
    </citation>
    <scope>NUCLEOTIDE SEQUENCE</scope>
</reference>
<dbReference type="Proteomes" id="UP001152797">
    <property type="component" value="Unassembled WGS sequence"/>
</dbReference>
<dbReference type="GO" id="GO:0008483">
    <property type="term" value="F:transaminase activity"/>
    <property type="evidence" value="ECO:0007669"/>
    <property type="project" value="UniProtKB-KW"/>
</dbReference>
<keyword evidence="1" id="KW-0472">Membrane</keyword>
<name>A0A9P1DTK0_9DINO</name>
<dbReference type="OrthoDB" id="438801at2759"/>
<dbReference type="AlphaFoldDB" id="A0A9P1DTK0"/>
<evidence type="ECO:0000313" key="4">
    <source>
        <dbReference type="EMBL" id="CAL4801880.1"/>
    </source>
</evidence>
<keyword evidence="1" id="KW-0812">Transmembrane</keyword>
<evidence type="ECO:0000313" key="2">
    <source>
        <dbReference type="EMBL" id="CAI4014568.1"/>
    </source>
</evidence>
<protein>
    <submittedName>
        <fullName evidence="4">Aminotransferase-like plant mobile domain-containing protein</fullName>
    </submittedName>
</protein>
<proteinExistence type="predicted"/>
<keyword evidence="1" id="KW-1133">Transmembrane helix</keyword>
<feature type="transmembrane region" description="Helical" evidence="1">
    <location>
        <begin position="20"/>
        <end position="45"/>
    </location>
</feature>
<reference evidence="3" key="2">
    <citation type="submission" date="2024-04" db="EMBL/GenBank/DDBJ databases">
        <authorList>
            <person name="Chen Y."/>
            <person name="Shah S."/>
            <person name="Dougan E. K."/>
            <person name="Thang M."/>
            <person name="Chan C."/>
        </authorList>
    </citation>
    <scope>NUCLEOTIDE SEQUENCE [LARGE SCALE GENOMIC DNA]</scope>
</reference>
<evidence type="ECO:0000313" key="3">
    <source>
        <dbReference type="EMBL" id="CAL1167943.1"/>
    </source>
</evidence>
<evidence type="ECO:0000256" key="1">
    <source>
        <dbReference type="SAM" id="Phobius"/>
    </source>
</evidence>
<comment type="caution">
    <text evidence="2">The sequence shown here is derived from an EMBL/GenBank/DDBJ whole genome shotgun (WGS) entry which is preliminary data.</text>
</comment>